<organism evidence="1 2">
    <name type="scientific">Pseudogymnoascus verrucosus</name>
    <dbReference type="NCBI Taxonomy" id="342668"/>
    <lineage>
        <taxon>Eukaryota</taxon>
        <taxon>Fungi</taxon>
        <taxon>Dikarya</taxon>
        <taxon>Ascomycota</taxon>
        <taxon>Pezizomycotina</taxon>
        <taxon>Leotiomycetes</taxon>
        <taxon>Thelebolales</taxon>
        <taxon>Thelebolaceae</taxon>
        <taxon>Pseudogymnoascus</taxon>
    </lineage>
</organism>
<dbReference type="RefSeq" id="XP_018127525.1">
    <property type="nucleotide sequence ID" value="XM_018277525.1"/>
</dbReference>
<protein>
    <submittedName>
        <fullName evidence="1">Uncharacterized protein</fullName>
    </submittedName>
</protein>
<accession>A0A1B8GD98</accession>
<dbReference type="AlphaFoldDB" id="A0A1B8GD98"/>
<gene>
    <name evidence="1" type="ORF">VE01_08097</name>
</gene>
<reference evidence="2" key="2">
    <citation type="journal article" date="2018" name="Nat. Commun.">
        <title>Extreme sensitivity to ultraviolet light in the fungal pathogen causing white-nose syndrome of bats.</title>
        <authorList>
            <person name="Palmer J.M."/>
            <person name="Drees K.P."/>
            <person name="Foster J.T."/>
            <person name="Lindner D.L."/>
        </authorList>
    </citation>
    <scope>NUCLEOTIDE SEQUENCE [LARGE SCALE GENOMIC DNA]</scope>
    <source>
        <strain evidence="2">UAMH 10579</strain>
    </source>
</reference>
<sequence length="145" mass="16271">MAKKSQKLWSVIVCVQVSLQSLEVAAKGYKERLLPLVDGLLEAYDVMAGLVNVAGKEDQDGILRDLKGGPDERREVVAKLMNMLSLWNWSTQWVTQLTVLREAVVSVREEVSDKMIIMTMERNTVNPTAGEEGAYKEAEMMNLQN</sequence>
<evidence type="ECO:0000313" key="1">
    <source>
        <dbReference type="EMBL" id="OBT93792.1"/>
    </source>
</evidence>
<dbReference type="Proteomes" id="UP000091956">
    <property type="component" value="Unassembled WGS sequence"/>
</dbReference>
<name>A0A1B8GD98_9PEZI</name>
<proteinExistence type="predicted"/>
<dbReference type="EMBL" id="KV460250">
    <property type="protein sequence ID" value="OBT93792.1"/>
    <property type="molecule type" value="Genomic_DNA"/>
</dbReference>
<keyword evidence="2" id="KW-1185">Reference proteome</keyword>
<evidence type="ECO:0000313" key="2">
    <source>
        <dbReference type="Proteomes" id="UP000091956"/>
    </source>
</evidence>
<dbReference type="GeneID" id="28841483"/>
<reference evidence="1 2" key="1">
    <citation type="submission" date="2016-03" db="EMBL/GenBank/DDBJ databases">
        <title>Comparative genomics of Pseudogymnoascus destructans, the fungus causing white-nose syndrome of bats.</title>
        <authorList>
            <person name="Palmer J.M."/>
            <person name="Drees K.P."/>
            <person name="Foster J.T."/>
            <person name="Lindner D.L."/>
        </authorList>
    </citation>
    <scope>NUCLEOTIDE SEQUENCE [LARGE SCALE GENOMIC DNA]</scope>
    <source>
        <strain evidence="1 2">UAMH 10579</strain>
    </source>
</reference>